<proteinExistence type="inferred from homology"/>
<comment type="caution">
    <text evidence="8">The sequence shown here is derived from an EMBL/GenBank/DDBJ whole genome shotgun (WGS) entry which is preliminary data.</text>
</comment>
<dbReference type="NCBIfam" id="TIGR02937">
    <property type="entry name" value="sigma70-ECF"/>
    <property type="match status" value="1"/>
</dbReference>
<dbReference type="AlphaFoldDB" id="A0A7K1FK29"/>
<evidence type="ECO:0000256" key="4">
    <source>
        <dbReference type="ARBA" id="ARBA00023125"/>
    </source>
</evidence>
<dbReference type="Proteomes" id="UP000460221">
    <property type="component" value="Unassembled WGS sequence"/>
</dbReference>
<dbReference type="Gene3D" id="1.10.1740.10">
    <property type="match status" value="1"/>
</dbReference>
<dbReference type="Pfam" id="PF04542">
    <property type="entry name" value="Sigma70_r2"/>
    <property type="match status" value="1"/>
</dbReference>
<feature type="domain" description="RNA polymerase sigma-70 region 2" evidence="6">
    <location>
        <begin position="49"/>
        <end position="107"/>
    </location>
</feature>
<dbReference type="GO" id="GO:0006352">
    <property type="term" value="P:DNA-templated transcription initiation"/>
    <property type="evidence" value="ECO:0007669"/>
    <property type="project" value="InterPro"/>
</dbReference>
<reference evidence="8 9" key="1">
    <citation type="submission" date="2019-11" db="EMBL/GenBank/DDBJ databases">
        <authorList>
            <person name="Jiang L.-Q."/>
        </authorList>
    </citation>
    <scope>NUCLEOTIDE SEQUENCE [LARGE SCALE GENOMIC DNA]</scope>
    <source>
        <strain evidence="8 9">YIM 132087</strain>
    </source>
</reference>
<protein>
    <submittedName>
        <fullName evidence="8">Sigma-70 family RNA polymerase sigma factor</fullName>
    </submittedName>
</protein>
<sequence>MVSASTCSPLMGASAWEPPLVYGVVDRTPRSAADRRGELVEVLLAERHGLLRLAAALTGRMVAAEDLVQEVMLRCIRAWPDPPPTSPGAYLRRALVNLHHDQLRRRRIATEDPVAQPPERADGSDAQQDVLDRIVLHQQLSTLPDRLREVLVLRYYADLTTTEIARMLRRPVGTVRRQCTEALDLLGRAHLSEQDLEERA</sequence>
<dbReference type="InterPro" id="IPR007630">
    <property type="entry name" value="RNA_pol_sigma70_r4"/>
</dbReference>
<dbReference type="GO" id="GO:0016987">
    <property type="term" value="F:sigma factor activity"/>
    <property type="evidence" value="ECO:0007669"/>
    <property type="project" value="UniProtKB-KW"/>
</dbReference>
<evidence type="ECO:0000259" key="7">
    <source>
        <dbReference type="Pfam" id="PF04545"/>
    </source>
</evidence>
<dbReference type="InterPro" id="IPR036388">
    <property type="entry name" value="WH-like_DNA-bd_sf"/>
</dbReference>
<keyword evidence="5" id="KW-0804">Transcription</keyword>
<dbReference type="Pfam" id="PF04545">
    <property type="entry name" value="Sigma70_r4"/>
    <property type="match status" value="1"/>
</dbReference>
<keyword evidence="9" id="KW-1185">Reference proteome</keyword>
<organism evidence="8 9">
    <name type="scientific">Nakamurella alba</name>
    <dbReference type="NCBI Taxonomy" id="2665158"/>
    <lineage>
        <taxon>Bacteria</taxon>
        <taxon>Bacillati</taxon>
        <taxon>Actinomycetota</taxon>
        <taxon>Actinomycetes</taxon>
        <taxon>Nakamurellales</taxon>
        <taxon>Nakamurellaceae</taxon>
        <taxon>Nakamurella</taxon>
    </lineage>
</organism>
<keyword evidence="2" id="KW-0805">Transcription regulation</keyword>
<evidence type="ECO:0000259" key="6">
    <source>
        <dbReference type="Pfam" id="PF04542"/>
    </source>
</evidence>
<evidence type="ECO:0000313" key="9">
    <source>
        <dbReference type="Proteomes" id="UP000460221"/>
    </source>
</evidence>
<dbReference type="SUPFAM" id="SSF88659">
    <property type="entry name" value="Sigma3 and sigma4 domains of RNA polymerase sigma factors"/>
    <property type="match status" value="1"/>
</dbReference>
<name>A0A7K1FK29_9ACTN</name>
<dbReference type="InterPro" id="IPR014284">
    <property type="entry name" value="RNA_pol_sigma-70_dom"/>
</dbReference>
<dbReference type="InterPro" id="IPR007627">
    <property type="entry name" value="RNA_pol_sigma70_r2"/>
</dbReference>
<gene>
    <name evidence="8" type="ORF">GIS00_06555</name>
</gene>
<dbReference type="InterPro" id="IPR039425">
    <property type="entry name" value="RNA_pol_sigma-70-like"/>
</dbReference>
<evidence type="ECO:0000256" key="1">
    <source>
        <dbReference type="ARBA" id="ARBA00010641"/>
    </source>
</evidence>
<accession>A0A7K1FK29</accession>
<dbReference type="EMBL" id="WLYK01000001">
    <property type="protein sequence ID" value="MTD13603.1"/>
    <property type="molecule type" value="Genomic_DNA"/>
</dbReference>
<evidence type="ECO:0000256" key="5">
    <source>
        <dbReference type="ARBA" id="ARBA00023163"/>
    </source>
</evidence>
<dbReference type="InterPro" id="IPR013325">
    <property type="entry name" value="RNA_pol_sigma_r2"/>
</dbReference>
<dbReference type="Gene3D" id="1.10.10.10">
    <property type="entry name" value="Winged helix-like DNA-binding domain superfamily/Winged helix DNA-binding domain"/>
    <property type="match status" value="1"/>
</dbReference>
<dbReference type="GO" id="GO:0003677">
    <property type="term" value="F:DNA binding"/>
    <property type="evidence" value="ECO:0007669"/>
    <property type="project" value="UniProtKB-KW"/>
</dbReference>
<evidence type="ECO:0000256" key="2">
    <source>
        <dbReference type="ARBA" id="ARBA00023015"/>
    </source>
</evidence>
<evidence type="ECO:0000313" key="8">
    <source>
        <dbReference type="EMBL" id="MTD13603.1"/>
    </source>
</evidence>
<dbReference type="SUPFAM" id="SSF88946">
    <property type="entry name" value="Sigma2 domain of RNA polymerase sigma factors"/>
    <property type="match status" value="1"/>
</dbReference>
<feature type="domain" description="RNA polymerase sigma-70 region 4" evidence="7">
    <location>
        <begin position="140"/>
        <end position="184"/>
    </location>
</feature>
<keyword evidence="3" id="KW-0731">Sigma factor</keyword>
<keyword evidence="4" id="KW-0238">DNA-binding</keyword>
<comment type="similarity">
    <text evidence="1">Belongs to the sigma-70 factor family. ECF subfamily.</text>
</comment>
<evidence type="ECO:0000256" key="3">
    <source>
        <dbReference type="ARBA" id="ARBA00023082"/>
    </source>
</evidence>
<dbReference type="InterPro" id="IPR013324">
    <property type="entry name" value="RNA_pol_sigma_r3/r4-like"/>
</dbReference>
<dbReference type="PANTHER" id="PTHR43133">
    <property type="entry name" value="RNA POLYMERASE ECF-TYPE SIGMA FACTO"/>
    <property type="match status" value="1"/>
</dbReference>
<dbReference type="PANTHER" id="PTHR43133:SF50">
    <property type="entry name" value="ECF RNA POLYMERASE SIGMA FACTOR SIGM"/>
    <property type="match status" value="1"/>
</dbReference>
<dbReference type="CDD" id="cd06171">
    <property type="entry name" value="Sigma70_r4"/>
    <property type="match status" value="1"/>
</dbReference>